<evidence type="ECO:0000313" key="4">
    <source>
        <dbReference type="EMBL" id="MBU5668409.1"/>
    </source>
</evidence>
<organism evidence="4 5">
    <name type="scientific">Peptoniphilus ovalis</name>
    <dbReference type="NCBI Taxonomy" id="2841503"/>
    <lineage>
        <taxon>Bacteria</taxon>
        <taxon>Bacillati</taxon>
        <taxon>Bacillota</taxon>
        <taxon>Tissierellia</taxon>
        <taxon>Tissierellales</taxon>
        <taxon>Peptoniphilaceae</taxon>
        <taxon>Peptoniphilus</taxon>
    </lineage>
</organism>
<dbReference type="InterPro" id="IPR005135">
    <property type="entry name" value="Endo/exonuclease/phosphatase"/>
</dbReference>
<feature type="domain" description="SLH" evidence="3">
    <location>
        <begin position="1131"/>
        <end position="1192"/>
    </location>
</feature>
<name>A0ABS6FE02_9FIRM</name>
<reference evidence="4 5" key="1">
    <citation type="submission" date="2021-06" db="EMBL/GenBank/DDBJ databases">
        <authorList>
            <person name="Sun Q."/>
            <person name="Li D."/>
        </authorList>
    </citation>
    <scope>NUCLEOTIDE SEQUENCE [LARGE SCALE GENOMIC DNA]</scope>
    <source>
        <strain evidence="4 5">MSJ-1</strain>
    </source>
</reference>
<keyword evidence="5" id="KW-1185">Reference proteome</keyword>
<dbReference type="PROSITE" id="PS51272">
    <property type="entry name" value="SLH"/>
    <property type="match status" value="2"/>
</dbReference>
<feature type="region of interest" description="Disordered" evidence="1">
    <location>
        <begin position="181"/>
        <end position="210"/>
    </location>
</feature>
<feature type="region of interest" description="Disordered" evidence="1">
    <location>
        <begin position="996"/>
        <end position="1029"/>
    </location>
</feature>
<feature type="compositionally biased region" description="Low complexity" evidence="1">
    <location>
        <begin position="1008"/>
        <end position="1024"/>
    </location>
</feature>
<dbReference type="PANTHER" id="PTHR42834">
    <property type="entry name" value="ENDONUCLEASE/EXONUCLEASE/PHOSPHATASE FAMILY PROTEIN (AFU_ORTHOLOGUE AFUA_3G09210)"/>
    <property type="match status" value="1"/>
</dbReference>
<dbReference type="RefSeq" id="WP_216548141.1">
    <property type="nucleotide sequence ID" value="NZ_JAHLQO010000001.1"/>
</dbReference>
<keyword evidence="2" id="KW-0732">Signal</keyword>
<feature type="chain" id="PRO_5045914402" evidence="2">
    <location>
        <begin position="26"/>
        <end position="1276"/>
    </location>
</feature>
<dbReference type="InterPro" id="IPR001119">
    <property type="entry name" value="SLH_dom"/>
</dbReference>
<dbReference type="Pfam" id="PF19580">
    <property type="entry name" value="Exo_endo_phos_3"/>
    <property type="match status" value="1"/>
</dbReference>
<dbReference type="EMBL" id="JAHLQO010000001">
    <property type="protein sequence ID" value="MBU5668409.1"/>
    <property type="molecule type" value="Genomic_DNA"/>
</dbReference>
<feature type="domain" description="SLH" evidence="3">
    <location>
        <begin position="1193"/>
        <end position="1256"/>
    </location>
</feature>
<dbReference type="CDD" id="cd04486">
    <property type="entry name" value="YhcR_OBF_like"/>
    <property type="match status" value="1"/>
</dbReference>
<feature type="compositionally biased region" description="Low complexity" evidence="1">
    <location>
        <begin position="191"/>
        <end position="204"/>
    </location>
</feature>
<proteinExistence type="predicted"/>
<comment type="caution">
    <text evidence="4">The sequence shown here is derived from an EMBL/GenBank/DDBJ whole genome shotgun (WGS) entry which is preliminary data.</text>
</comment>
<sequence>MKQSKRFLSLILAFVLILGAGPVQAAEALSNNIAISDRAASERLESGKYVLVDSNNQVPGVLGKNWVTRSDVAADPTSMTNFIMTLEISGDKVKIKDSSGKYLAPNGGNNNGIKEGEYSWLLVDNGDGTYSFKGQGKDTVTFANNTMSNSSGYRAYKNTTVSGNQKNNYFTDFKLIQVEKSTEPTDPTPTDPTDTENPGDNNPTEPESNVLTIKEARDASGEVTTKGIVTFLDGKNITIQDDTAGIVFRVETYDHGYNLGDEIKVTGIRGNFNGIEQINGNTSNTEKISTKELPTPKEVTISEILTNGENYESQRVILKDVQIGSESNNNTPITQNGNTINIYRLNPTFAPNANSKINLIAVVGQFNDYQLRVAQKSDITILSEGEGPLPFENYKKISEIQGTKLVSPMVGQNVEIKGVVISGSDDYFNKGYYIHSLKEDMDEDPRTSEALFVQTNWSGANRGDIVTVSGTVAERKFMSSWSDQLTVTSLSNGYVNLINEKYDEAQLDELVTHINVVDIPTKVSSVNFDKASHGNVEINRDDAIGFYESLENMPVKISDAEIVAQVEGHGDITVLPNRGEGASVIRTESKGVKYTYENPNTQTITISDKIIPITNNKQYIDSEFRPYPGKVFDGDIEGVFVYAFSYVKLLNYKPLPELKGEGVGPEGPSELKTDYDSITATIYNVLNFSAKDTDRAPMIAKQIVNKLNAPDLVALVEIQDNDGPGKTNIQDATETLELLVSEIAKAGGPKYEYLNIDPQPGNKEGGQPHANIRPAFLYNPKKLKLAESKTGGASSPEEEIELINDNGALKLKQNPSRFGLSLQGSSFKSTRLPLVGQFEILKGEGAGEKITFINNHLSSKGGDTPIIGPVYPQVRGSEVKRHAQAEALAGLVNEMRKINPDEHIVVMGDLNDYEFSETLGILTSKAKLANLIEKLPENARSSYSYQGNSQVLDHILVSPSLNKLSPEVDMVNINANYRAIDGSASDHDPVLAKFSFKAKQEDDNTDKPVVNPDEPTDNPDTPVVEPEKPIDKKEEPIVNPVRPVETDEDPFAYLVNNDSDKDRETAKVFVSTSPVRIDSNKDETKSENKYHAEVKSTEVNYIEKTENFRPNDKATRNDIIEWLDEILKFTGTKPEVNLEFSDLNKEQMNVLEKFIAAGAVDGYPDGTFRPENPITRAEFVKILEKLFNLGIEDGSTNLSDISGHWAEKSIVSMVQKGLIKGYPDGTFRPDENITRAEVITLINRVAGLDTKVLSDHNFADLDENHWAYKEIMASVK</sequence>
<evidence type="ECO:0000256" key="2">
    <source>
        <dbReference type="SAM" id="SignalP"/>
    </source>
</evidence>
<dbReference type="Pfam" id="PF00395">
    <property type="entry name" value="SLH"/>
    <property type="match status" value="2"/>
</dbReference>
<protein>
    <submittedName>
        <fullName evidence="4">S-layer homology domain-containing protein</fullName>
    </submittedName>
</protein>
<feature type="signal peptide" evidence="2">
    <location>
        <begin position="1"/>
        <end position="25"/>
    </location>
</feature>
<dbReference type="Proteomes" id="UP000783742">
    <property type="component" value="Unassembled WGS sequence"/>
</dbReference>
<evidence type="ECO:0000256" key="1">
    <source>
        <dbReference type="SAM" id="MobiDB-lite"/>
    </source>
</evidence>
<accession>A0ABS6FE02</accession>
<evidence type="ECO:0000313" key="5">
    <source>
        <dbReference type="Proteomes" id="UP000783742"/>
    </source>
</evidence>
<evidence type="ECO:0000259" key="3">
    <source>
        <dbReference type="PROSITE" id="PS51272"/>
    </source>
</evidence>
<dbReference type="CDD" id="cd10283">
    <property type="entry name" value="MnuA_DNase1-like"/>
    <property type="match status" value="1"/>
</dbReference>
<gene>
    <name evidence="4" type="ORF">KQI68_00995</name>
</gene>
<dbReference type="PANTHER" id="PTHR42834:SF1">
    <property type="entry name" value="ENDONUCLEASE_EXONUCLEASE_PHOSPHATASE FAMILY PROTEIN (AFU_ORTHOLOGUE AFUA_3G09210)"/>
    <property type="match status" value="1"/>
</dbReference>